<protein>
    <submittedName>
        <fullName evidence="1">Uncharacterized protein</fullName>
    </submittedName>
</protein>
<accession>A0A2P8F7T8</accession>
<reference evidence="1 2" key="1">
    <citation type="submission" date="2018-03" db="EMBL/GenBank/DDBJ databases">
        <title>Genomic Encyclopedia of Archaeal and Bacterial Type Strains, Phase II (KMG-II): from individual species to whole genera.</title>
        <authorList>
            <person name="Goeker M."/>
        </authorList>
    </citation>
    <scope>NUCLEOTIDE SEQUENCE [LARGE SCALE GENOMIC DNA]</scope>
    <source>
        <strain evidence="1 2">DSM 100673</strain>
    </source>
</reference>
<keyword evidence="2" id="KW-1185">Reference proteome</keyword>
<dbReference type="Proteomes" id="UP000240418">
    <property type="component" value="Unassembled WGS sequence"/>
</dbReference>
<name>A0A2P8F7T8_9RHOB</name>
<evidence type="ECO:0000313" key="2">
    <source>
        <dbReference type="Proteomes" id="UP000240418"/>
    </source>
</evidence>
<gene>
    <name evidence="1" type="ORF">CLV88_1146</name>
</gene>
<proteinExistence type="predicted"/>
<dbReference type="AlphaFoldDB" id="A0A2P8F7T8"/>
<organism evidence="1 2">
    <name type="scientific">Shimia abyssi</name>
    <dbReference type="NCBI Taxonomy" id="1662395"/>
    <lineage>
        <taxon>Bacteria</taxon>
        <taxon>Pseudomonadati</taxon>
        <taxon>Pseudomonadota</taxon>
        <taxon>Alphaproteobacteria</taxon>
        <taxon>Rhodobacterales</taxon>
        <taxon>Roseobacteraceae</taxon>
    </lineage>
</organism>
<comment type="caution">
    <text evidence="1">The sequence shown here is derived from an EMBL/GenBank/DDBJ whole genome shotgun (WGS) entry which is preliminary data.</text>
</comment>
<sequence>MLHFDPVQHGAQRDNFCLSDRSCAFHIHDDAVISVDQIVG</sequence>
<dbReference type="EMBL" id="PYGJ01000014">
    <property type="protein sequence ID" value="PSL17796.1"/>
    <property type="molecule type" value="Genomic_DNA"/>
</dbReference>
<evidence type="ECO:0000313" key="1">
    <source>
        <dbReference type="EMBL" id="PSL17796.1"/>
    </source>
</evidence>